<keyword evidence="2" id="KW-1185">Reference proteome</keyword>
<dbReference type="PANTHER" id="PTHR21485">
    <property type="entry name" value="HAD SUPERFAMILY MEMBERS CMAS AND KDSC"/>
    <property type="match status" value="1"/>
</dbReference>
<dbReference type="Pfam" id="PF02348">
    <property type="entry name" value="CTP_transf_3"/>
    <property type="match status" value="1"/>
</dbReference>
<dbReference type="InterPro" id="IPR003329">
    <property type="entry name" value="Cytidylyl_trans"/>
</dbReference>
<evidence type="ECO:0000313" key="1">
    <source>
        <dbReference type="EMBL" id="MDT0689833.1"/>
    </source>
</evidence>
<sequence>MGVSVFLPVRRGSERVIRKNTRKFAGFEGGLLELKLLQLKKLEGIEEIIVSTNDENCQNIGLSYQKEIQNLKVIKRPEKLGNSATNLKDLIQYAGEVSKSEDILWTHVTSPFCDLPIYQKAVKLFNENRKLGYDSLISGRDYKEFLFDKCTGEIVNNPTNLDWPRTQDLSDWFEINNGIFLTTRANFKRGKRVGAKPYLMEMGKINSLDVDYEEDFFLAELIYERFYR</sequence>
<dbReference type="SUPFAM" id="SSF53448">
    <property type="entry name" value="Nucleotide-diphospho-sugar transferases"/>
    <property type="match status" value="1"/>
</dbReference>
<dbReference type="Gene3D" id="3.90.550.10">
    <property type="entry name" value="Spore Coat Polysaccharide Biosynthesis Protein SpsA, Chain A"/>
    <property type="match status" value="1"/>
</dbReference>
<reference evidence="1 2" key="1">
    <citation type="submission" date="2023-09" db="EMBL/GenBank/DDBJ databases">
        <authorList>
            <person name="Rey-Velasco X."/>
        </authorList>
    </citation>
    <scope>NUCLEOTIDE SEQUENCE [LARGE SCALE GENOMIC DNA]</scope>
    <source>
        <strain evidence="1 2">F188</strain>
    </source>
</reference>
<accession>A0ABU3E1Q8</accession>
<evidence type="ECO:0000313" key="2">
    <source>
        <dbReference type="Proteomes" id="UP001261624"/>
    </source>
</evidence>
<evidence type="ECO:0008006" key="3">
    <source>
        <dbReference type="Google" id="ProtNLM"/>
    </source>
</evidence>
<dbReference type="InterPro" id="IPR050793">
    <property type="entry name" value="CMP-NeuNAc_synthase"/>
</dbReference>
<comment type="caution">
    <text evidence="1">The sequence shown here is derived from an EMBL/GenBank/DDBJ whole genome shotgun (WGS) entry which is preliminary data.</text>
</comment>
<dbReference type="EMBL" id="JAVRHM010000008">
    <property type="protein sequence ID" value="MDT0689833.1"/>
    <property type="molecule type" value="Genomic_DNA"/>
</dbReference>
<protein>
    <recommendedName>
        <fullName evidence="3">Acylneuraminate cytidylyltransferase</fullName>
    </recommendedName>
</protein>
<dbReference type="Proteomes" id="UP001261624">
    <property type="component" value="Unassembled WGS sequence"/>
</dbReference>
<dbReference type="PANTHER" id="PTHR21485:SF6">
    <property type="entry name" value="N-ACYLNEURAMINATE CYTIDYLYLTRANSFERASE-RELATED"/>
    <property type="match status" value="1"/>
</dbReference>
<gene>
    <name evidence="1" type="ORF">RM549_08555</name>
</gene>
<dbReference type="RefSeq" id="WP_311683758.1">
    <property type="nucleotide sequence ID" value="NZ_JAVRHM010000008.1"/>
</dbReference>
<name>A0ABU3E1Q8_9FLAO</name>
<dbReference type="InterPro" id="IPR029044">
    <property type="entry name" value="Nucleotide-diphossugar_trans"/>
</dbReference>
<organism evidence="1 2">
    <name type="scientific">Autumnicola patrickiae</name>
    <dbReference type="NCBI Taxonomy" id="3075591"/>
    <lineage>
        <taxon>Bacteria</taxon>
        <taxon>Pseudomonadati</taxon>
        <taxon>Bacteroidota</taxon>
        <taxon>Flavobacteriia</taxon>
        <taxon>Flavobacteriales</taxon>
        <taxon>Flavobacteriaceae</taxon>
        <taxon>Autumnicola</taxon>
    </lineage>
</organism>
<proteinExistence type="predicted"/>